<dbReference type="Proteomes" id="UP001607302">
    <property type="component" value="Unassembled WGS sequence"/>
</dbReference>
<dbReference type="SMART" id="SM00181">
    <property type="entry name" value="EGF"/>
    <property type="match status" value="3"/>
</dbReference>
<evidence type="ECO:0000259" key="1">
    <source>
        <dbReference type="SMART" id="SM00181"/>
    </source>
</evidence>
<evidence type="ECO:0000313" key="3">
    <source>
        <dbReference type="Proteomes" id="UP001607302"/>
    </source>
</evidence>
<dbReference type="PANTHER" id="PTHR22963:SF38">
    <property type="entry name" value="LP13770P"/>
    <property type="match status" value="1"/>
</dbReference>
<dbReference type="EMBL" id="JAUDFV010000151">
    <property type="protein sequence ID" value="KAL2719151.1"/>
    <property type="molecule type" value="Genomic_DNA"/>
</dbReference>
<comment type="caution">
    <text evidence="2">The sequence shown here is derived from an EMBL/GenBank/DDBJ whole genome shotgun (WGS) entry which is preliminary data.</text>
</comment>
<keyword evidence="3" id="KW-1185">Reference proteome</keyword>
<dbReference type="AlphaFoldDB" id="A0ABD2AFJ2"/>
<evidence type="ECO:0000313" key="2">
    <source>
        <dbReference type="EMBL" id="KAL2719151.1"/>
    </source>
</evidence>
<feature type="domain" description="EGF-like" evidence="1">
    <location>
        <begin position="27"/>
        <end position="64"/>
    </location>
</feature>
<dbReference type="InterPro" id="IPR000742">
    <property type="entry name" value="EGF"/>
</dbReference>
<feature type="domain" description="EGF-like" evidence="1">
    <location>
        <begin position="104"/>
        <end position="144"/>
    </location>
</feature>
<gene>
    <name evidence="2" type="ORF">V1478_011570</name>
</gene>
<reference evidence="2 3" key="1">
    <citation type="journal article" date="2024" name="Ann. Entomol. Soc. Am.">
        <title>Genomic analyses of the southern and eastern yellowjacket wasps (Hymenoptera: Vespidae) reveal evolutionary signatures of social life.</title>
        <authorList>
            <person name="Catto M.A."/>
            <person name="Caine P.B."/>
            <person name="Orr S.E."/>
            <person name="Hunt B.G."/>
            <person name="Goodisman M.A.D."/>
        </authorList>
    </citation>
    <scope>NUCLEOTIDE SEQUENCE [LARGE SCALE GENOMIC DNA]</scope>
    <source>
        <strain evidence="2">233</strain>
        <tissue evidence="2">Head and thorax</tissue>
    </source>
</reference>
<protein>
    <submittedName>
        <fullName evidence="2">Fibrillin-1</fullName>
    </submittedName>
</protein>
<accession>A0ABD2AFJ2</accession>
<organism evidence="2 3">
    <name type="scientific">Vespula squamosa</name>
    <name type="common">Southern yellow jacket</name>
    <name type="synonym">Wasp</name>
    <dbReference type="NCBI Taxonomy" id="30214"/>
    <lineage>
        <taxon>Eukaryota</taxon>
        <taxon>Metazoa</taxon>
        <taxon>Ecdysozoa</taxon>
        <taxon>Arthropoda</taxon>
        <taxon>Hexapoda</taxon>
        <taxon>Insecta</taxon>
        <taxon>Pterygota</taxon>
        <taxon>Neoptera</taxon>
        <taxon>Endopterygota</taxon>
        <taxon>Hymenoptera</taxon>
        <taxon>Apocrita</taxon>
        <taxon>Aculeata</taxon>
        <taxon>Vespoidea</taxon>
        <taxon>Vespidae</taxon>
        <taxon>Vespinae</taxon>
        <taxon>Vespula</taxon>
    </lineage>
</organism>
<dbReference type="PANTHER" id="PTHR22963">
    <property type="entry name" value="ENDOGLIN-RELATED"/>
    <property type="match status" value="1"/>
</dbReference>
<feature type="domain" description="EGF-like" evidence="1">
    <location>
        <begin position="223"/>
        <end position="264"/>
    </location>
</feature>
<sequence length="285" mass="31535">MKLERECTSDLECPNEKACINLQCLDPCALRGACGINALCRVVLHKPRCSCPQCYIGMPHTACHPDLKCDRLSPRPAPNIDCSHDSDCPESLSCHSQTGECRDPCLSSQYSCEVNKRCQVRNHRPMCVCKHGFVVNELGELTCAPDTLTCARDFDCPSNAACVNGKCQNPCNVRKKKPCPDGKTCDVLDHRPVCICTQNCNPSLSICLRDSGCSPDLACRNYRCVDPCRNSTCPADAPCYVEEHKPICKFCPPGFVPDTKYGCMKVAIENVMTYEYVKCLLQMIC</sequence>
<name>A0ABD2AFJ2_VESSQ</name>
<proteinExistence type="predicted"/>